<keyword evidence="7" id="KW-1185">Reference proteome</keyword>
<dbReference type="GO" id="GO:0043565">
    <property type="term" value="F:sequence-specific DNA binding"/>
    <property type="evidence" value="ECO:0007669"/>
    <property type="project" value="InterPro"/>
</dbReference>
<proteinExistence type="predicted"/>
<dbReference type="SUPFAM" id="SSF46689">
    <property type="entry name" value="Homeodomain-like"/>
    <property type="match status" value="2"/>
</dbReference>
<comment type="caution">
    <text evidence="6">The sequence shown here is derived from an EMBL/GenBank/DDBJ whole genome shotgun (WGS) entry which is preliminary data.</text>
</comment>
<dbReference type="PANTHER" id="PTHR46796:SF6">
    <property type="entry name" value="ARAC SUBFAMILY"/>
    <property type="match status" value="1"/>
</dbReference>
<dbReference type="InterPro" id="IPR009057">
    <property type="entry name" value="Homeodomain-like_sf"/>
</dbReference>
<dbReference type="PANTHER" id="PTHR46796">
    <property type="entry name" value="HTH-TYPE TRANSCRIPTIONAL ACTIVATOR RHAS-RELATED"/>
    <property type="match status" value="1"/>
</dbReference>
<name>A0A3S1BBT1_9CYAN</name>
<dbReference type="PROSITE" id="PS01124">
    <property type="entry name" value="HTH_ARAC_FAMILY_2"/>
    <property type="match status" value="1"/>
</dbReference>
<evidence type="ECO:0000313" key="6">
    <source>
        <dbReference type="EMBL" id="RUT08894.1"/>
    </source>
</evidence>
<dbReference type="Gene3D" id="1.10.10.60">
    <property type="entry name" value="Homeodomain-like"/>
    <property type="match status" value="2"/>
</dbReference>
<reference evidence="6" key="1">
    <citation type="submission" date="2018-12" db="EMBL/GenBank/DDBJ databases">
        <authorList>
            <person name="Will S."/>
            <person name="Neumann-Schaal M."/>
            <person name="Henke P."/>
        </authorList>
    </citation>
    <scope>NUCLEOTIDE SEQUENCE</scope>
    <source>
        <strain evidence="6">PCC 7102</strain>
    </source>
</reference>
<keyword evidence="1" id="KW-0805">Transcription regulation</keyword>
<accession>A0A3S1BBT1</accession>
<sequence length="305" mass="34509">MAPVTTSTVTVIDYHSSPEASNLVLPKPAIRQITCKDWHFETQRQPAHDTGEHRHNMSLITMVTSKTPINQCIDGQTQRNLVGNNNVFILPAGSLHRCNWRQDIEFMCIGLDAHVFIQVGQELVNPDRIELIPHFATVEDSLIQGILLTLKDELVTSRVASDLFIDQLKTTLVTHILRKYGVRKVQIATYADGLPRHKLNHILDYIRANLNNSLGLEELAQQVGMSLFYFSRLFKQSLGITPHQYVIQQRVEQAKILLQKGELSLAEIALECGFANQGHFNRHFKQLTGATPKEIARTYKNGKNI</sequence>
<dbReference type="AlphaFoldDB" id="A0A3S1BBT1"/>
<protein>
    <submittedName>
        <fullName evidence="6">AraC family transcriptional regulator</fullName>
    </submittedName>
</protein>
<organism evidence="6 7">
    <name type="scientific">Dulcicalothrix desertica PCC 7102</name>
    <dbReference type="NCBI Taxonomy" id="232991"/>
    <lineage>
        <taxon>Bacteria</taxon>
        <taxon>Bacillati</taxon>
        <taxon>Cyanobacteriota</taxon>
        <taxon>Cyanophyceae</taxon>
        <taxon>Nostocales</taxon>
        <taxon>Calotrichaceae</taxon>
        <taxon>Dulcicalothrix</taxon>
    </lineage>
</organism>
<dbReference type="PROSITE" id="PS00041">
    <property type="entry name" value="HTH_ARAC_FAMILY_1"/>
    <property type="match status" value="1"/>
</dbReference>
<dbReference type="InterPro" id="IPR018062">
    <property type="entry name" value="HTH_AraC-typ_CS"/>
</dbReference>
<dbReference type="RefSeq" id="WP_127079379.1">
    <property type="nucleotide sequence ID" value="NZ_RSCL01000002.1"/>
</dbReference>
<evidence type="ECO:0000259" key="5">
    <source>
        <dbReference type="PROSITE" id="PS01124"/>
    </source>
</evidence>
<keyword evidence="4" id="KW-0804">Transcription</keyword>
<dbReference type="GO" id="GO:0003700">
    <property type="term" value="F:DNA-binding transcription factor activity"/>
    <property type="evidence" value="ECO:0007669"/>
    <property type="project" value="InterPro"/>
</dbReference>
<dbReference type="SMART" id="SM00342">
    <property type="entry name" value="HTH_ARAC"/>
    <property type="match status" value="1"/>
</dbReference>
<dbReference type="PRINTS" id="PR00032">
    <property type="entry name" value="HTHARAC"/>
</dbReference>
<evidence type="ECO:0000256" key="1">
    <source>
        <dbReference type="ARBA" id="ARBA00023015"/>
    </source>
</evidence>
<dbReference type="EMBL" id="RSCL01000002">
    <property type="protein sequence ID" value="RUT08894.1"/>
    <property type="molecule type" value="Genomic_DNA"/>
</dbReference>
<dbReference type="InterPro" id="IPR050204">
    <property type="entry name" value="AraC_XylS_family_regulators"/>
</dbReference>
<dbReference type="Pfam" id="PF12833">
    <property type="entry name" value="HTH_18"/>
    <property type="match status" value="1"/>
</dbReference>
<keyword evidence="3" id="KW-0010">Activator</keyword>
<dbReference type="InterPro" id="IPR037923">
    <property type="entry name" value="HTH-like"/>
</dbReference>
<dbReference type="SUPFAM" id="SSF51215">
    <property type="entry name" value="Regulatory protein AraC"/>
    <property type="match status" value="1"/>
</dbReference>
<dbReference type="InterPro" id="IPR018060">
    <property type="entry name" value="HTH_AraC"/>
</dbReference>
<evidence type="ECO:0000313" key="7">
    <source>
        <dbReference type="Proteomes" id="UP000271624"/>
    </source>
</evidence>
<gene>
    <name evidence="6" type="ORF">DSM106972_009470</name>
</gene>
<evidence type="ECO:0000256" key="4">
    <source>
        <dbReference type="ARBA" id="ARBA00023163"/>
    </source>
</evidence>
<reference evidence="6" key="2">
    <citation type="journal article" date="2019" name="Genome Biol. Evol.">
        <title>Day and night: Metabolic profiles and evolutionary relationships of six axenic non-marine cyanobacteria.</title>
        <authorList>
            <person name="Will S.E."/>
            <person name="Henke P."/>
            <person name="Boedeker C."/>
            <person name="Huang S."/>
            <person name="Brinkmann H."/>
            <person name="Rohde M."/>
            <person name="Jarek M."/>
            <person name="Friedl T."/>
            <person name="Seufert S."/>
            <person name="Schumacher M."/>
            <person name="Overmann J."/>
            <person name="Neumann-Schaal M."/>
            <person name="Petersen J."/>
        </authorList>
    </citation>
    <scope>NUCLEOTIDE SEQUENCE [LARGE SCALE GENOMIC DNA]</scope>
    <source>
        <strain evidence="6">PCC 7102</strain>
    </source>
</reference>
<evidence type="ECO:0000256" key="3">
    <source>
        <dbReference type="ARBA" id="ARBA00023159"/>
    </source>
</evidence>
<dbReference type="OrthoDB" id="516605at2"/>
<dbReference type="Proteomes" id="UP000271624">
    <property type="component" value="Unassembled WGS sequence"/>
</dbReference>
<feature type="domain" description="HTH araC/xylS-type" evidence="5">
    <location>
        <begin position="200"/>
        <end position="298"/>
    </location>
</feature>
<evidence type="ECO:0000256" key="2">
    <source>
        <dbReference type="ARBA" id="ARBA00023125"/>
    </source>
</evidence>
<keyword evidence="2" id="KW-0238">DNA-binding</keyword>
<dbReference type="InterPro" id="IPR020449">
    <property type="entry name" value="Tscrpt_reg_AraC-type_HTH"/>
</dbReference>